<evidence type="ECO:0000313" key="3">
    <source>
        <dbReference type="Proteomes" id="UP001139493"/>
    </source>
</evidence>
<keyword evidence="3" id="KW-1185">Reference proteome</keyword>
<dbReference type="Pfam" id="PF13676">
    <property type="entry name" value="TIR_2"/>
    <property type="match status" value="1"/>
</dbReference>
<name>A0A9X2G3H3_9MICO</name>
<dbReference type="InterPro" id="IPR035897">
    <property type="entry name" value="Toll_tir_struct_dom_sf"/>
</dbReference>
<dbReference type="Proteomes" id="UP001139493">
    <property type="component" value="Unassembled WGS sequence"/>
</dbReference>
<evidence type="ECO:0000313" key="2">
    <source>
        <dbReference type="EMBL" id="MCP2264642.1"/>
    </source>
</evidence>
<accession>A0A9X2G3H3</accession>
<proteinExistence type="predicted"/>
<gene>
    <name evidence="2" type="ORF">APR03_001980</name>
</gene>
<feature type="domain" description="TIR" evidence="1">
    <location>
        <begin position="3"/>
        <end position="136"/>
    </location>
</feature>
<dbReference type="SMART" id="SM00255">
    <property type="entry name" value="TIR"/>
    <property type="match status" value="1"/>
</dbReference>
<sequence length="316" mass="35723">MTFEFDVYLAHAWEDKPTVRAIVEELRNEGFRVWYDDNELESGRSLREQLDRGMNNSRVGIVVLSKAFFNPAKIWAPAEFDSWLEVGPRSRLITIWLDVAKEDVRSWSPIASTLFARRFGTDEFSAQLSQDVRNKLIDSGSIASHLRSKVEKYINWVQPPEIFHQSIQALDMDQSWLDTEGTYALDQGPVAVRLPDLFERTSDFASTPVLTQGRQVFKQVLGRTEFLQEFAFQIITSEPGYEKCLVMVIVCKKSTALLPIPAPPTPAHLATVFGRIVARGSIAFDAVGWQSVVIIASNVAYMSPDPSFPPPLKEWP</sequence>
<dbReference type="SUPFAM" id="SSF52200">
    <property type="entry name" value="Toll/Interleukin receptor TIR domain"/>
    <property type="match status" value="1"/>
</dbReference>
<evidence type="ECO:0000259" key="1">
    <source>
        <dbReference type="PROSITE" id="PS50104"/>
    </source>
</evidence>
<dbReference type="Gene3D" id="3.40.50.10140">
    <property type="entry name" value="Toll/interleukin-1 receptor homology (TIR) domain"/>
    <property type="match status" value="1"/>
</dbReference>
<organism evidence="2 3">
    <name type="scientific">Promicromonospora thailandica</name>
    <dbReference type="NCBI Taxonomy" id="765201"/>
    <lineage>
        <taxon>Bacteria</taxon>
        <taxon>Bacillati</taxon>
        <taxon>Actinomycetota</taxon>
        <taxon>Actinomycetes</taxon>
        <taxon>Micrococcales</taxon>
        <taxon>Promicromonosporaceae</taxon>
        <taxon>Promicromonospora</taxon>
    </lineage>
</organism>
<comment type="caution">
    <text evidence="2">The sequence shown here is derived from an EMBL/GenBank/DDBJ whole genome shotgun (WGS) entry which is preliminary data.</text>
</comment>
<dbReference type="RefSeq" id="WP_253835246.1">
    <property type="nucleotide sequence ID" value="NZ_JAMTCS010000005.1"/>
</dbReference>
<dbReference type="InterPro" id="IPR000157">
    <property type="entry name" value="TIR_dom"/>
</dbReference>
<dbReference type="GO" id="GO:0007165">
    <property type="term" value="P:signal transduction"/>
    <property type="evidence" value="ECO:0007669"/>
    <property type="project" value="InterPro"/>
</dbReference>
<dbReference type="AlphaFoldDB" id="A0A9X2G3H3"/>
<dbReference type="PROSITE" id="PS50104">
    <property type="entry name" value="TIR"/>
    <property type="match status" value="1"/>
</dbReference>
<protein>
    <submittedName>
        <fullName evidence="2">TIR domain-containing protein</fullName>
    </submittedName>
</protein>
<reference evidence="2" key="1">
    <citation type="submission" date="2022-06" db="EMBL/GenBank/DDBJ databases">
        <title>Genomic Encyclopedia of Archaeal and Bacterial Type Strains, Phase II (KMG-II): from individual species to whole genera.</title>
        <authorList>
            <person name="Goeker M."/>
        </authorList>
    </citation>
    <scope>NUCLEOTIDE SEQUENCE</scope>
    <source>
        <strain evidence="2">DSM 26652</strain>
    </source>
</reference>
<dbReference type="EMBL" id="JAMTCS010000005">
    <property type="protein sequence ID" value="MCP2264642.1"/>
    <property type="molecule type" value="Genomic_DNA"/>
</dbReference>